<dbReference type="AlphaFoldDB" id="A0A081G4K8"/>
<dbReference type="STRING" id="1232683.ADIMK_0025"/>
<gene>
    <name evidence="1" type="ORF">ADIMK_0025</name>
</gene>
<accession>A0A081G4K8</accession>
<protein>
    <submittedName>
        <fullName evidence="1">Uncharacterized protein</fullName>
    </submittedName>
</protein>
<proteinExistence type="predicted"/>
<reference evidence="1 2" key="1">
    <citation type="submission" date="2014-04" db="EMBL/GenBank/DDBJ databases">
        <title>Marinobacterium kochiensis sp. nov., isolated from sediment sample collected from Kochi backwaters in Kerala, India.</title>
        <authorList>
            <person name="Singh A."/>
            <person name="Pinnaka A.K."/>
        </authorList>
    </citation>
    <scope>NUCLEOTIDE SEQUENCE [LARGE SCALE GENOMIC DNA]</scope>
    <source>
        <strain evidence="1 2">AK27</strain>
    </source>
</reference>
<organism evidence="1 2">
    <name type="scientific">Marinobacterium lacunae</name>
    <dbReference type="NCBI Taxonomy" id="1232683"/>
    <lineage>
        <taxon>Bacteria</taxon>
        <taxon>Pseudomonadati</taxon>
        <taxon>Pseudomonadota</taxon>
        <taxon>Gammaproteobacteria</taxon>
        <taxon>Oceanospirillales</taxon>
        <taxon>Oceanospirillaceae</taxon>
        <taxon>Marinobacterium</taxon>
    </lineage>
</organism>
<dbReference type="Proteomes" id="UP000028252">
    <property type="component" value="Unassembled WGS sequence"/>
</dbReference>
<name>A0A081G4K8_9GAMM</name>
<dbReference type="PATRIC" id="fig|1232683.4.peg.25"/>
<keyword evidence="2" id="KW-1185">Reference proteome</keyword>
<dbReference type="InterPro" id="IPR045508">
    <property type="entry name" value="DUF6482"/>
</dbReference>
<dbReference type="Pfam" id="PF20090">
    <property type="entry name" value="DUF6482"/>
    <property type="match status" value="1"/>
</dbReference>
<evidence type="ECO:0000313" key="2">
    <source>
        <dbReference type="Proteomes" id="UP000028252"/>
    </source>
</evidence>
<sequence>MKRLVLTAAEGSLYTAEVSTDDGRYSICDAHGAILCFRSQLDAKRLFKGMGISDTRLVHHSAYGEMIGLSEDRVEPLEVQLLNPDQDLS</sequence>
<dbReference type="EMBL" id="JMQN01000004">
    <property type="protein sequence ID" value="KEA65713.1"/>
    <property type="molecule type" value="Genomic_DNA"/>
</dbReference>
<comment type="caution">
    <text evidence="1">The sequence shown here is derived from an EMBL/GenBank/DDBJ whole genome shotgun (WGS) entry which is preliminary data.</text>
</comment>
<evidence type="ECO:0000313" key="1">
    <source>
        <dbReference type="EMBL" id="KEA65713.1"/>
    </source>
</evidence>